<dbReference type="PANTHER" id="PTHR21137">
    <property type="entry name" value="ODORANT RECEPTOR"/>
    <property type="match status" value="1"/>
</dbReference>
<evidence type="ECO:0000256" key="2">
    <source>
        <dbReference type="ARBA" id="ARBA00022475"/>
    </source>
</evidence>
<keyword evidence="4 10" id="KW-0812">Transmembrane</keyword>
<organism evidence="11 12">
    <name type="scientific">Aquatica leii</name>
    <dbReference type="NCBI Taxonomy" id="1421715"/>
    <lineage>
        <taxon>Eukaryota</taxon>
        <taxon>Metazoa</taxon>
        <taxon>Ecdysozoa</taxon>
        <taxon>Arthropoda</taxon>
        <taxon>Hexapoda</taxon>
        <taxon>Insecta</taxon>
        <taxon>Pterygota</taxon>
        <taxon>Neoptera</taxon>
        <taxon>Endopterygota</taxon>
        <taxon>Coleoptera</taxon>
        <taxon>Polyphaga</taxon>
        <taxon>Elateriformia</taxon>
        <taxon>Elateroidea</taxon>
        <taxon>Lampyridae</taxon>
        <taxon>Luciolinae</taxon>
        <taxon>Aquatica</taxon>
    </lineage>
</organism>
<reference evidence="12" key="1">
    <citation type="submission" date="2023-01" db="EMBL/GenBank/DDBJ databases">
        <title>Key to firefly adult light organ development and bioluminescence: homeobox transcription factors regulate luciferase expression and transportation to peroxisome.</title>
        <authorList>
            <person name="Fu X."/>
        </authorList>
    </citation>
    <scope>NUCLEOTIDE SEQUENCE [LARGE SCALE GENOMIC DNA]</scope>
</reference>
<protein>
    <submittedName>
        <fullName evidence="11">Uncharacterized protein</fullName>
    </submittedName>
</protein>
<comment type="subcellular location">
    <subcellularLocation>
        <location evidence="1">Cell membrane</location>
        <topology evidence="1">Multi-pass membrane protein</topology>
    </subcellularLocation>
</comment>
<evidence type="ECO:0000256" key="3">
    <source>
        <dbReference type="ARBA" id="ARBA00022606"/>
    </source>
</evidence>
<keyword evidence="12" id="KW-1185">Reference proteome</keyword>
<evidence type="ECO:0000256" key="7">
    <source>
        <dbReference type="ARBA" id="ARBA00023136"/>
    </source>
</evidence>
<feature type="transmembrane region" description="Helical" evidence="10">
    <location>
        <begin position="116"/>
        <end position="135"/>
    </location>
</feature>
<gene>
    <name evidence="11" type="ORF">RN001_011153</name>
</gene>
<dbReference type="AlphaFoldDB" id="A0AAN7PXH7"/>
<keyword evidence="5" id="KW-0552">Olfaction</keyword>
<dbReference type="EMBL" id="JARPUR010000004">
    <property type="protein sequence ID" value="KAK4878647.1"/>
    <property type="molecule type" value="Genomic_DNA"/>
</dbReference>
<feature type="transmembrane region" description="Helical" evidence="10">
    <location>
        <begin position="63"/>
        <end position="81"/>
    </location>
</feature>
<evidence type="ECO:0000313" key="12">
    <source>
        <dbReference type="Proteomes" id="UP001353858"/>
    </source>
</evidence>
<evidence type="ECO:0000256" key="10">
    <source>
        <dbReference type="SAM" id="Phobius"/>
    </source>
</evidence>
<evidence type="ECO:0000256" key="8">
    <source>
        <dbReference type="ARBA" id="ARBA00023170"/>
    </source>
</evidence>
<dbReference type="PANTHER" id="PTHR21137:SF35">
    <property type="entry name" value="ODORANT RECEPTOR 19A-RELATED"/>
    <property type="match status" value="1"/>
</dbReference>
<evidence type="ECO:0000256" key="4">
    <source>
        <dbReference type="ARBA" id="ARBA00022692"/>
    </source>
</evidence>
<keyword evidence="7 10" id="KW-0472">Membrane</keyword>
<evidence type="ECO:0000256" key="6">
    <source>
        <dbReference type="ARBA" id="ARBA00022989"/>
    </source>
</evidence>
<evidence type="ECO:0000256" key="1">
    <source>
        <dbReference type="ARBA" id="ARBA00004651"/>
    </source>
</evidence>
<dbReference type="InterPro" id="IPR004117">
    <property type="entry name" value="7tm6_olfct_rcpt"/>
</dbReference>
<proteinExistence type="predicted"/>
<feature type="transmembrane region" description="Helical" evidence="10">
    <location>
        <begin position="31"/>
        <end position="51"/>
    </location>
</feature>
<keyword evidence="2" id="KW-1003">Cell membrane</keyword>
<dbReference type="GO" id="GO:0005886">
    <property type="term" value="C:plasma membrane"/>
    <property type="evidence" value="ECO:0007669"/>
    <property type="project" value="UniProtKB-SubCell"/>
</dbReference>
<dbReference type="GO" id="GO:0007165">
    <property type="term" value="P:signal transduction"/>
    <property type="evidence" value="ECO:0007669"/>
    <property type="project" value="UniProtKB-KW"/>
</dbReference>
<accession>A0AAN7PXH7</accession>
<name>A0AAN7PXH7_9COLE</name>
<keyword evidence="6 10" id="KW-1133">Transmembrane helix</keyword>
<sequence length="270" mass="30814">MLHKDFFSIEKRLLKITGISLTNDVSVPYKIYSILTLSAFCFYTALLFVDLLTHKFVDVLESWFTFIGFFLGTSVTLTAFFNRARINQLLLKLQSDVFIADLSVLHEWYRVKNFKLMIFIIGSFTSVFVQVLYSITLRVIKGERRLSYGDITVINVSYSPNYECIFIYQTLSVLSISTSAMSIIIVISDVFEYIAAQFRILQDKVRLLGQNKLSPQDVRVVGVFVEALVISMQSLIVCNAGEKVVYEGGRVADAVYEVDFVGTDLRFQNR</sequence>
<keyword evidence="3" id="KW-0716">Sensory transduction</keyword>
<evidence type="ECO:0000256" key="5">
    <source>
        <dbReference type="ARBA" id="ARBA00022725"/>
    </source>
</evidence>
<dbReference type="GO" id="GO:0004984">
    <property type="term" value="F:olfactory receptor activity"/>
    <property type="evidence" value="ECO:0007669"/>
    <property type="project" value="InterPro"/>
</dbReference>
<dbReference type="Proteomes" id="UP001353858">
    <property type="component" value="Unassembled WGS sequence"/>
</dbReference>
<keyword evidence="8" id="KW-0675">Receptor</keyword>
<keyword evidence="9" id="KW-0807">Transducer</keyword>
<comment type="caution">
    <text evidence="11">The sequence shown here is derived from an EMBL/GenBank/DDBJ whole genome shotgun (WGS) entry which is preliminary data.</text>
</comment>
<dbReference type="GO" id="GO:0005549">
    <property type="term" value="F:odorant binding"/>
    <property type="evidence" value="ECO:0007669"/>
    <property type="project" value="InterPro"/>
</dbReference>
<evidence type="ECO:0000256" key="9">
    <source>
        <dbReference type="ARBA" id="ARBA00023224"/>
    </source>
</evidence>
<evidence type="ECO:0000313" key="11">
    <source>
        <dbReference type="EMBL" id="KAK4878647.1"/>
    </source>
</evidence>